<evidence type="ECO:0000256" key="8">
    <source>
        <dbReference type="SAM" id="MobiDB-lite"/>
    </source>
</evidence>
<dbReference type="GO" id="GO:0005506">
    <property type="term" value="F:iron ion binding"/>
    <property type="evidence" value="ECO:0007669"/>
    <property type="project" value="InterPro"/>
</dbReference>
<comment type="cofactor">
    <cofactor evidence="1">
        <name>L-ascorbate</name>
        <dbReference type="ChEBI" id="CHEBI:38290"/>
    </cofactor>
</comment>
<organism evidence="10 11">
    <name type="scientific">Astrephomene gubernaculifera</name>
    <dbReference type="NCBI Taxonomy" id="47775"/>
    <lineage>
        <taxon>Eukaryota</taxon>
        <taxon>Viridiplantae</taxon>
        <taxon>Chlorophyta</taxon>
        <taxon>core chlorophytes</taxon>
        <taxon>Chlorophyceae</taxon>
        <taxon>CS clade</taxon>
        <taxon>Chlamydomonadales</taxon>
        <taxon>Astrephomenaceae</taxon>
        <taxon>Astrephomene</taxon>
    </lineage>
</organism>
<keyword evidence="3" id="KW-0479">Metal-binding</keyword>
<evidence type="ECO:0000256" key="6">
    <source>
        <dbReference type="ARBA" id="ARBA00023004"/>
    </source>
</evidence>
<keyword evidence="5" id="KW-0560">Oxidoreductase</keyword>
<evidence type="ECO:0000256" key="7">
    <source>
        <dbReference type="ARBA" id="ARBA00049169"/>
    </source>
</evidence>
<dbReference type="AlphaFoldDB" id="A0AAD3DUA3"/>
<dbReference type="GO" id="GO:0005789">
    <property type="term" value="C:endoplasmic reticulum membrane"/>
    <property type="evidence" value="ECO:0007669"/>
    <property type="project" value="UniProtKB-SubCell"/>
</dbReference>
<dbReference type="InterPro" id="IPR006620">
    <property type="entry name" value="Pro_4_hyd_alph"/>
</dbReference>
<keyword evidence="4" id="KW-0223">Dioxygenase</keyword>
<keyword evidence="6" id="KW-0408">Iron</keyword>
<sequence length="560" mass="57704">MGKTLAKARKKAAKLAEEQGQLSGAAQSALAVIAKRLKYKLPQNPKKKIKLVPIISEALNAKAWDDAQQLFDMLERKRQTPDAEIPKLGAVMRWVRVADLAGTEAISAKLLAAIMRVSGGPRPGLAASQAAPNAPEAAASSPETATDGSSYIPVRRFPPWRPEPAAISCTSSDTAPAAVLTSMPAATDSAAVDSKDLQSVAVSVAAAAAAASAADPSSSSSHVPQQPGNGSGCYAGRFAVVPLPAEYAGTNTNGSTAAAAAAAAAAASASNSTSAATLLPNLAKDLTMFCTEPGLIRFEANRPPVVRVEWPFVQGAFSLVGALSREECAQIVACAEEMGYTVDPDYTFSAAARAAAMGGLGLSAGSAARNGGSGGGERGAAGVVWLADETLQGPLYERVAHLLPQNLCGGALAGINARWRLYRYDKGAVYRPHVDGAWPGSGLKNGRYEFDAYGDRWSRLTFLVYLNDDFEGGATTFYTPAPAGSGACLEAHSVKPVAGNISVFPHGDTLGSLVHEGAAVTRGSKYVIRTEVLYKLAPGVKSGGAGAPQPAMQLPVKSKT</sequence>
<dbReference type="SMART" id="SM00702">
    <property type="entry name" value="P4Hc"/>
    <property type="match status" value="1"/>
</dbReference>
<evidence type="ECO:0000256" key="4">
    <source>
        <dbReference type="ARBA" id="ARBA00022964"/>
    </source>
</evidence>
<protein>
    <recommendedName>
        <fullName evidence="9">Fe2OG dioxygenase domain-containing protein</fullName>
    </recommendedName>
</protein>
<dbReference type="InterPro" id="IPR044862">
    <property type="entry name" value="Pro_4_hyd_alph_FE2OG_OXY"/>
</dbReference>
<evidence type="ECO:0000313" key="10">
    <source>
        <dbReference type="EMBL" id="GFR47192.1"/>
    </source>
</evidence>
<feature type="region of interest" description="Disordered" evidence="8">
    <location>
        <begin position="541"/>
        <end position="560"/>
    </location>
</feature>
<comment type="caution">
    <text evidence="10">The sequence shown here is derived from an EMBL/GenBank/DDBJ whole genome shotgun (WGS) entry which is preliminary data.</text>
</comment>
<dbReference type="PROSITE" id="PS51471">
    <property type="entry name" value="FE2OG_OXY"/>
    <property type="match status" value="1"/>
</dbReference>
<evidence type="ECO:0000259" key="9">
    <source>
        <dbReference type="PROSITE" id="PS51471"/>
    </source>
</evidence>
<dbReference type="GO" id="GO:0031418">
    <property type="term" value="F:L-ascorbic acid binding"/>
    <property type="evidence" value="ECO:0007669"/>
    <property type="project" value="InterPro"/>
</dbReference>
<dbReference type="Pfam" id="PF13640">
    <property type="entry name" value="2OG-FeII_Oxy_3"/>
    <property type="match status" value="1"/>
</dbReference>
<evidence type="ECO:0000256" key="1">
    <source>
        <dbReference type="ARBA" id="ARBA00001961"/>
    </source>
</evidence>
<evidence type="ECO:0000313" key="11">
    <source>
        <dbReference type="Proteomes" id="UP001054857"/>
    </source>
</evidence>
<dbReference type="Proteomes" id="UP001054857">
    <property type="component" value="Unassembled WGS sequence"/>
</dbReference>
<keyword evidence="11" id="KW-1185">Reference proteome</keyword>
<evidence type="ECO:0000256" key="3">
    <source>
        <dbReference type="ARBA" id="ARBA00022723"/>
    </source>
</evidence>
<comment type="catalytic activity">
    <reaction evidence="7">
        <text>L-prolyl-[collagen] + 2-oxoglutarate + O2 = trans-4-hydroxy-L-prolyl-[collagen] + succinate + CO2</text>
        <dbReference type="Rhea" id="RHEA:18945"/>
        <dbReference type="Rhea" id="RHEA-COMP:11676"/>
        <dbReference type="Rhea" id="RHEA-COMP:11680"/>
        <dbReference type="ChEBI" id="CHEBI:15379"/>
        <dbReference type="ChEBI" id="CHEBI:16526"/>
        <dbReference type="ChEBI" id="CHEBI:16810"/>
        <dbReference type="ChEBI" id="CHEBI:30031"/>
        <dbReference type="ChEBI" id="CHEBI:50342"/>
        <dbReference type="ChEBI" id="CHEBI:61965"/>
        <dbReference type="EC" id="1.14.11.2"/>
    </reaction>
</comment>
<comment type="subcellular location">
    <subcellularLocation>
        <location evidence="2">Endoplasmic reticulum membrane</location>
        <topology evidence="2">Single-pass type II membrane protein</topology>
    </subcellularLocation>
</comment>
<reference evidence="10 11" key="1">
    <citation type="journal article" date="2021" name="Sci. Rep.">
        <title>Genome sequencing of the multicellular alga Astrephomene provides insights into convergent evolution of germ-soma differentiation.</title>
        <authorList>
            <person name="Yamashita S."/>
            <person name="Yamamoto K."/>
            <person name="Matsuzaki R."/>
            <person name="Suzuki S."/>
            <person name="Yamaguchi H."/>
            <person name="Hirooka S."/>
            <person name="Minakuchi Y."/>
            <person name="Miyagishima S."/>
            <person name="Kawachi M."/>
            <person name="Toyoda A."/>
            <person name="Nozaki H."/>
        </authorList>
    </citation>
    <scope>NUCLEOTIDE SEQUENCE [LARGE SCALE GENOMIC DNA]</scope>
    <source>
        <strain evidence="10 11">NIES-4017</strain>
    </source>
</reference>
<dbReference type="PANTHER" id="PTHR10869">
    <property type="entry name" value="PROLYL 4-HYDROXYLASE ALPHA SUBUNIT"/>
    <property type="match status" value="1"/>
</dbReference>
<dbReference type="PANTHER" id="PTHR10869:SF247">
    <property type="entry name" value="FE2OG DIOXYGENASE DOMAIN-CONTAINING PROTEIN"/>
    <property type="match status" value="1"/>
</dbReference>
<feature type="region of interest" description="Disordered" evidence="8">
    <location>
        <begin position="122"/>
        <end position="154"/>
    </location>
</feature>
<feature type="domain" description="Fe2OG dioxygenase" evidence="9">
    <location>
        <begin position="414"/>
        <end position="534"/>
    </location>
</feature>
<gene>
    <name evidence="10" type="ORF">Agub_g8784</name>
</gene>
<dbReference type="EMBL" id="BMAR01000017">
    <property type="protein sequence ID" value="GFR47192.1"/>
    <property type="molecule type" value="Genomic_DNA"/>
</dbReference>
<evidence type="ECO:0000256" key="2">
    <source>
        <dbReference type="ARBA" id="ARBA00004648"/>
    </source>
</evidence>
<proteinExistence type="predicted"/>
<dbReference type="Gene3D" id="2.60.120.620">
    <property type="entry name" value="q2cbj1_9rhob like domain"/>
    <property type="match status" value="1"/>
</dbReference>
<dbReference type="InterPro" id="IPR045054">
    <property type="entry name" value="P4HA-like"/>
</dbReference>
<feature type="compositionally biased region" description="Low complexity" evidence="8">
    <location>
        <begin position="126"/>
        <end position="146"/>
    </location>
</feature>
<dbReference type="GO" id="GO:0004656">
    <property type="term" value="F:procollagen-proline 4-dioxygenase activity"/>
    <property type="evidence" value="ECO:0007669"/>
    <property type="project" value="UniProtKB-EC"/>
</dbReference>
<name>A0AAD3DUA3_9CHLO</name>
<accession>A0AAD3DUA3</accession>
<dbReference type="InterPro" id="IPR005123">
    <property type="entry name" value="Oxoglu/Fe-dep_dioxygenase_dom"/>
</dbReference>
<evidence type="ECO:0000256" key="5">
    <source>
        <dbReference type="ARBA" id="ARBA00023002"/>
    </source>
</evidence>